<dbReference type="OrthoDB" id="621651at2759"/>
<dbReference type="InterPro" id="IPR044216">
    <property type="entry name" value="WDL7"/>
</dbReference>
<feature type="compositionally biased region" description="Basic and acidic residues" evidence="1">
    <location>
        <begin position="236"/>
        <end position="258"/>
    </location>
</feature>
<reference evidence="2" key="1">
    <citation type="journal article" date="2017" name="Gigascience">
        <title>The genome draft of coconut (Cocos nucifera).</title>
        <authorList>
            <person name="Xiao Y."/>
            <person name="Xu P."/>
            <person name="Fan H."/>
            <person name="Baudouin L."/>
            <person name="Xia W."/>
            <person name="Bocs S."/>
            <person name="Xu J."/>
            <person name="Li Q."/>
            <person name="Guo A."/>
            <person name="Zhou L."/>
            <person name="Li J."/>
            <person name="Wu Y."/>
            <person name="Ma Z."/>
            <person name="Armero A."/>
            <person name="Issali A.E."/>
            <person name="Liu N."/>
            <person name="Peng M."/>
            <person name="Yang Y."/>
        </authorList>
    </citation>
    <scope>NUCLEOTIDE SEQUENCE</scope>
    <source>
        <tissue evidence="2">Spear leaf of Hainan Tall coconut</tissue>
    </source>
</reference>
<evidence type="ECO:0000313" key="3">
    <source>
        <dbReference type="Proteomes" id="UP000797356"/>
    </source>
</evidence>
<feature type="compositionally biased region" description="Basic and acidic residues" evidence="1">
    <location>
        <begin position="188"/>
        <end position="198"/>
    </location>
</feature>
<proteinExistence type="predicted"/>
<dbReference type="PANTHER" id="PTHR47067">
    <property type="entry name" value="TPX2 (TARGETING PROTEIN FOR XKLP2) PROTEIN FAMILY-RELATED"/>
    <property type="match status" value="1"/>
</dbReference>
<feature type="compositionally biased region" description="Basic and acidic residues" evidence="1">
    <location>
        <begin position="341"/>
        <end position="357"/>
    </location>
</feature>
<feature type="compositionally biased region" description="Basic and acidic residues" evidence="1">
    <location>
        <begin position="457"/>
        <end position="469"/>
    </location>
</feature>
<name>A0A8K0IQC2_COCNU</name>
<accession>A0A8K0IQC2</accession>
<feature type="region of interest" description="Disordered" evidence="1">
    <location>
        <begin position="70"/>
        <end position="118"/>
    </location>
</feature>
<feature type="region of interest" description="Disordered" evidence="1">
    <location>
        <begin position="456"/>
        <end position="477"/>
    </location>
</feature>
<dbReference type="PANTHER" id="PTHR47067:SF4">
    <property type="entry name" value="PROTEIN WVD2-LIKE 7 ISOFORM X1"/>
    <property type="match status" value="1"/>
</dbReference>
<keyword evidence="3" id="KW-1185">Reference proteome</keyword>
<feature type="compositionally biased region" description="Polar residues" evidence="1">
    <location>
        <begin position="212"/>
        <end position="221"/>
    </location>
</feature>
<reference evidence="2" key="2">
    <citation type="submission" date="2019-07" db="EMBL/GenBank/DDBJ databases">
        <authorList>
            <person name="Yang Y."/>
            <person name="Bocs S."/>
            <person name="Baudouin L."/>
        </authorList>
    </citation>
    <scope>NUCLEOTIDE SEQUENCE</scope>
    <source>
        <tissue evidence="2">Spear leaf of Hainan Tall coconut</tissue>
    </source>
</reference>
<dbReference type="Proteomes" id="UP000797356">
    <property type="component" value="Chromosome 11"/>
</dbReference>
<comment type="caution">
    <text evidence="2">The sequence shown here is derived from an EMBL/GenBank/DDBJ whole genome shotgun (WGS) entry which is preliminary data.</text>
</comment>
<gene>
    <name evidence="2" type="ORF">COCNU_11G004710</name>
</gene>
<feature type="compositionally biased region" description="Polar residues" evidence="1">
    <location>
        <begin position="358"/>
        <end position="387"/>
    </location>
</feature>
<feature type="region of interest" description="Disordered" evidence="1">
    <location>
        <begin position="341"/>
        <end position="390"/>
    </location>
</feature>
<feature type="region of interest" description="Disordered" evidence="1">
    <location>
        <begin position="177"/>
        <end position="224"/>
    </location>
</feature>
<evidence type="ECO:0000313" key="2">
    <source>
        <dbReference type="EMBL" id="KAG1363644.1"/>
    </source>
</evidence>
<feature type="region of interest" description="Disordered" evidence="1">
    <location>
        <begin position="236"/>
        <end position="262"/>
    </location>
</feature>
<evidence type="ECO:0000256" key="1">
    <source>
        <dbReference type="SAM" id="MobiDB-lite"/>
    </source>
</evidence>
<dbReference type="EMBL" id="CM017882">
    <property type="protein sequence ID" value="KAG1363644.1"/>
    <property type="molecule type" value="Genomic_DNA"/>
</dbReference>
<organism evidence="2 3">
    <name type="scientific">Cocos nucifera</name>
    <name type="common">Coconut palm</name>
    <dbReference type="NCBI Taxonomy" id="13894"/>
    <lineage>
        <taxon>Eukaryota</taxon>
        <taxon>Viridiplantae</taxon>
        <taxon>Streptophyta</taxon>
        <taxon>Embryophyta</taxon>
        <taxon>Tracheophyta</taxon>
        <taxon>Spermatophyta</taxon>
        <taxon>Magnoliopsida</taxon>
        <taxon>Liliopsida</taxon>
        <taxon>Arecaceae</taxon>
        <taxon>Arecoideae</taxon>
        <taxon>Cocoseae</taxon>
        <taxon>Attaleinae</taxon>
        <taxon>Cocos</taxon>
    </lineage>
</organism>
<sequence length="633" mass="69485">MLDHGSISFGRFAAESLSWEKRSVFTHDRRQEELEKFSGLVAKKKAYFEEHYRRLRALKALQQNQQTELTLDYGGDGSNSSQTEEDDETALQHGSLRDGAAETIDAPSGEPENELTFKQDTKCSEALQTRQLYPGSTTSNVDSLRRSMGKIELEKNSNHALIQDLDRESLSSLSRSIEEVEQNDISSVDDKEILREQESPGSNVEPEPAPNGSVSDLTNSRPGDFQLALDHNLIPDKTKLAVEKPPDRKSVPEVKKEPVASIRTGLDLKHGTRTDVVKLSRGDKHSQQKLIGKAESSLHSSKATANEVASNNKSASVALHGSVTEVCSSITSARPFSLAMERRSGNRESAVRLDSKTPSRFASSRSQPNGGSSVQGGSKSMNTTCSAKSRELQIKSDCKEVIRKSLALESQGTCLKGRAAHVVRQSKSSSINLLARNKSNSDGGSEVQLTNTIQRNKPKEEKEDRRLKEPQGPSTKIVVPLTGNLMTRNKKAFPSRTGEQSNNGRKLQVNNLLQDGRKPMYASILHSLKSEAYIAAYVFVLVFSLKQFHFGCDTGEKHHGGDDLSGDAKPQVFQLRGQWIPLGHDMHVNGFLLPRCLSSSTKKNKPSRGCCLPAIKPLHAMTKGCLGVAIFSK</sequence>
<protein>
    <submittedName>
        <fullName evidence="2">Protein WVD2-like 7</fullName>
    </submittedName>
</protein>
<dbReference type="AlphaFoldDB" id="A0A8K0IQC2"/>